<sequence>MPKVTAKLGKGRTLRMRNAKTAKDIMTTRVVTVKPSTSVEDAARLLVRRKISGVPVVDEKDKTKVVGIVTEADLLAAPSGAKTVADVMKKRVVSVSPDTPVDEIAEVLVKKKIKRVPVVDAGKLVGIVSRIDVLRAISVPRQKNWDWWRSIVGIGKGPGGAISEEHDKWVYVKDWEERDRR</sequence>
<name>A0ABT2ERY7_9BACT</name>
<dbReference type="PROSITE" id="PS51371">
    <property type="entry name" value="CBS"/>
    <property type="match status" value="2"/>
</dbReference>
<dbReference type="EMBL" id="JANUCP010000004">
    <property type="protein sequence ID" value="MCS3920171.1"/>
    <property type="molecule type" value="Genomic_DNA"/>
</dbReference>
<comment type="caution">
    <text evidence="4">The sequence shown here is derived from an EMBL/GenBank/DDBJ whole genome shotgun (WGS) entry which is preliminary data.</text>
</comment>
<keyword evidence="1 2" id="KW-0129">CBS domain</keyword>
<dbReference type="InterPro" id="IPR000644">
    <property type="entry name" value="CBS_dom"/>
</dbReference>
<organism evidence="4 5">
    <name type="scientific">Candidatus Fervidibacter sacchari</name>
    <dbReference type="NCBI Taxonomy" id="1448929"/>
    <lineage>
        <taxon>Bacteria</taxon>
        <taxon>Candidatus Fervidibacterota</taxon>
        <taxon>Candidatus Fervidibacter</taxon>
    </lineage>
</organism>
<dbReference type="SMART" id="SM00116">
    <property type="entry name" value="CBS"/>
    <property type="match status" value="2"/>
</dbReference>
<evidence type="ECO:0000256" key="2">
    <source>
        <dbReference type="PROSITE-ProRule" id="PRU00703"/>
    </source>
</evidence>
<evidence type="ECO:0000256" key="1">
    <source>
        <dbReference type="ARBA" id="ARBA00023122"/>
    </source>
</evidence>
<dbReference type="InterPro" id="IPR046342">
    <property type="entry name" value="CBS_dom_sf"/>
</dbReference>
<feature type="domain" description="CBS" evidence="3">
    <location>
        <begin position="26"/>
        <end position="87"/>
    </location>
</feature>
<dbReference type="InterPro" id="IPR051257">
    <property type="entry name" value="Diverse_CBS-Domain"/>
</dbReference>
<evidence type="ECO:0000313" key="4">
    <source>
        <dbReference type="EMBL" id="MCS3920171.1"/>
    </source>
</evidence>
<dbReference type="PANTHER" id="PTHR43080:SF26">
    <property type="entry name" value="REGULATORY PROTEIN"/>
    <property type="match status" value="1"/>
</dbReference>
<evidence type="ECO:0000313" key="5">
    <source>
        <dbReference type="Proteomes" id="UP001204798"/>
    </source>
</evidence>
<protein>
    <submittedName>
        <fullName evidence="4">CBS domain-containing protein</fullName>
    </submittedName>
</protein>
<proteinExistence type="predicted"/>
<dbReference type="CDD" id="cd04586">
    <property type="entry name" value="CBS_pair_BON_assoc"/>
    <property type="match status" value="1"/>
</dbReference>
<keyword evidence="5" id="KW-1185">Reference proteome</keyword>
<dbReference type="SUPFAM" id="SSF54631">
    <property type="entry name" value="CBS-domain pair"/>
    <property type="match status" value="1"/>
</dbReference>
<dbReference type="Pfam" id="PF00571">
    <property type="entry name" value="CBS"/>
    <property type="match status" value="2"/>
</dbReference>
<gene>
    <name evidence="4" type="ORF">M2350_002588</name>
</gene>
<dbReference type="RefSeq" id="WP_259098061.1">
    <property type="nucleotide sequence ID" value="NZ_CP130454.1"/>
</dbReference>
<accession>A0ABT2ERY7</accession>
<reference evidence="4 5" key="1">
    <citation type="submission" date="2022-08" db="EMBL/GenBank/DDBJ databases">
        <title>Bacterial and archaeal communities from various locations to study Microbial Dark Matter (Phase II).</title>
        <authorList>
            <person name="Stepanauskas R."/>
        </authorList>
    </citation>
    <scope>NUCLEOTIDE SEQUENCE [LARGE SCALE GENOMIC DNA]</scope>
    <source>
        <strain evidence="4 5">PD1</strain>
    </source>
</reference>
<dbReference type="PANTHER" id="PTHR43080">
    <property type="entry name" value="CBS DOMAIN-CONTAINING PROTEIN CBSX3, MITOCHONDRIAL"/>
    <property type="match status" value="1"/>
</dbReference>
<dbReference type="Proteomes" id="UP001204798">
    <property type="component" value="Unassembled WGS sequence"/>
</dbReference>
<feature type="domain" description="CBS" evidence="3">
    <location>
        <begin position="88"/>
        <end position="143"/>
    </location>
</feature>
<evidence type="ECO:0000259" key="3">
    <source>
        <dbReference type="PROSITE" id="PS51371"/>
    </source>
</evidence>
<dbReference type="Gene3D" id="3.10.580.10">
    <property type="entry name" value="CBS-domain"/>
    <property type="match status" value="2"/>
</dbReference>